<dbReference type="GO" id="GO:0005794">
    <property type="term" value="C:Golgi apparatus"/>
    <property type="evidence" value="ECO:0007669"/>
    <property type="project" value="TreeGrafter"/>
</dbReference>
<dbReference type="AlphaFoldDB" id="A0A5C3LUE1"/>
<sequence>MRFADVRPSFTLPAKVNLVWHRITFSRLTLLYFIFSAVHFIIQLSLQVKAFTINDNAAHLLSSIIAQSSTTNDSLPFLSGSTLRMCSWVPLDIDVHLCPIVWQAPEKGESAADTESTTSSYGASSTTSSSSASSSSTSGVVASTLGGNLGISATLKSAIAVPSQSRVHETITVFVPALPTAVDNGSANTRLSSAAVPTPSRFPFPPTQDGNDSDDDEGEESDDNEDEESDDDEGDLFRFVKRDALSVVVFEQDGQVKANISGDGHAPSTLDSSCLWALNWPVSVLDNTKREDIVFIAFQFWVLGMSVVALMNESIPHIFASLLTHIMATAWASFQIGHTANFRSSFSRIVTNGACKGVSLLPNYWDTRKNAEISSLALNIISMFISCFLTWKLIKLFGWQTFKRVGASLIINRIYKVALSLSIAIQLSLFFIVVTVSLWIDQLFNSTIGDLADFQTLYKVTSFITLGLLIPWLMTGWFAVRREMRVPMFFFLMLSILYLAGWGTMFFSTTFRWTFITWRFFSIMACASVFLTLASFVLGVVCRFNFGKGLLRYLNAQQSLPEEDFPDYSYGSDIEKVNFPSNEKPIPTYSVAFGPGPNEMFAARGPRFYNKSAEPFETSSQSPGSSIVAPPLAVTRNLTDGLNQSAYVQRSSSHGSTKSSGSLGSYSVHSWSNTNHTRSDSQFSDKKRWVIE</sequence>
<feature type="region of interest" description="Disordered" evidence="1">
    <location>
        <begin position="109"/>
        <end position="139"/>
    </location>
</feature>
<feature type="region of interest" description="Disordered" evidence="1">
    <location>
        <begin position="190"/>
        <end position="234"/>
    </location>
</feature>
<accession>A0A5C3LUE1</accession>
<dbReference type="OrthoDB" id="2448307at2759"/>
<dbReference type="Proteomes" id="UP000308652">
    <property type="component" value="Unassembled WGS sequence"/>
</dbReference>
<dbReference type="PANTHER" id="PTHR34391">
    <property type="entry name" value="UPF0658 GOLGI APPARATUS MEMBRANE PROTEIN C1952.10C-RELATED"/>
    <property type="match status" value="1"/>
</dbReference>
<dbReference type="PANTHER" id="PTHR34391:SF2">
    <property type="entry name" value="TRP C-TERMINAL DOMAIN-CONTAINING PROTEIN"/>
    <property type="match status" value="1"/>
</dbReference>
<dbReference type="EMBL" id="ML213611">
    <property type="protein sequence ID" value="TFK36809.1"/>
    <property type="molecule type" value="Genomic_DNA"/>
</dbReference>
<proteinExistence type="predicted"/>
<dbReference type="STRING" id="68775.A0A5C3LUE1"/>
<feature type="region of interest" description="Disordered" evidence="1">
    <location>
        <begin position="647"/>
        <end position="666"/>
    </location>
</feature>
<keyword evidence="2" id="KW-0812">Transmembrane</keyword>
<keyword evidence="4" id="KW-1185">Reference proteome</keyword>
<feature type="transmembrane region" description="Helical" evidence="2">
    <location>
        <begin position="28"/>
        <end position="46"/>
    </location>
</feature>
<feature type="transmembrane region" description="Helical" evidence="2">
    <location>
        <begin position="487"/>
        <end position="508"/>
    </location>
</feature>
<feature type="transmembrane region" description="Helical" evidence="2">
    <location>
        <begin position="460"/>
        <end position="480"/>
    </location>
</feature>
<evidence type="ECO:0000256" key="2">
    <source>
        <dbReference type="SAM" id="Phobius"/>
    </source>
</evidence>
<feature type="compositionally biased region" description="Low complexity" evidence="1">
    <location>
        <begin position="651"/>
        <end position="666"/>
    </location>
</feature>
<name>A0A5C3LUE1_9AGAR</name>
<protein>
    <submittedName>
        <fullName evidence="3">Uncharacterized protein</fullName>
    </submittedName>
</protein>
<keyword evidence="2" id="KW-0472">Membrane</keyword>
<dbReference type="InterPro" id="IPR040410">
    <property type="entry name" value="UPF0658_Golgi"/>
</dbReference>
<feature type="transmembrane region" description="Helical" evidence="2">
    <location>
        <begin position="520"/>
        <end position="542"/>
    </location>
</feature>
<evidence type="ECO:0000256" key="1">
    <source>
        <dbReference type="SAM" id="MobiDB-lite"/>
    </source>
</evidence>
<reference evidence="3 4" key="1">
    <citation type="journal article" date="2019" name="Nat. Ecol. Evol.">
        <title>Megaphylogeny resolves global patterns of mushroom evolution.</title>
        <authorList>
            <person name="Varga T."/>
            <person name="Krizsan K."/>
            <person name="Foldi C."/>
            <person name="Dima B."/>
            <person name="Sanchez-Garcia M."/>
            <person name="Sanchez-Ramirez S."/>
            <person name="Szollosi G.J."/>
            <person name="Szarkandi J.G."/>
            <person name="Papp V."/>
            <person name="Albert L."/>
            <person name="Andreopoulos W."/>
            <person name="Angelini C."/>
            <person name="Antonin V."/>
            <person name="Barry K.W."/>
            <person name="Bougher N.L."/>
            <person name="Buchanan P."/>
            <person name="Buyck B."/>
            <person name="Bense V."/>
            <person name="Catcheside P."/>
            <person name="Chovatia M."/>
            <person name="Cooper J."/>
            <person name="Damon W."/>
            <person name="Desjardin D."/>
            <person name="Finy P."/>
            <person name="Geml J."/>
            <person name="Haridas S."/>
            <person name="Hughes K."/>
            <person name="Justo A."/>
            <person name="Karasinski D."/>
            <person name="Kautmanova I."/>
            <person name="Kiss B."/>
            <person name="Kocsube S."/>
            <person name="Kotiranta H."/>
            <person name="LaButti K.M."/>
            <person name="Lechner B.E."/>
            <person name="Liimatainen K."/>
            <person name="Lipzen A."/>
            <person name="Lukacs Z."/>
            <person name="Mihaltcheva S."/>
            <person name="Morgado L.N."/>
            <person name="Niskanen T."/>
            <person name="Noordeloos M.E."/>
            <person name="Ohm R.A."/>
            <person name="Ortiz-Santana B."/>
            <person name="Ovrebo C."/>
            <person name="Racz N."/>
            <person name="Riley R."/>
            <person name="Savchenko A."/>
            <person name="Shiryaev A."/>
            <person name="Soop K."/>
            <person name="Spirin V."/>
            <person name="Szebenyi C."/>
            <person name="Tomsovsky M."/>
            <person name="Tulloss R.E."/>
            <person name="Uehling J."/>
            <person name="Grigoriev I.V."/>
            <person name="Vagvolgyi C."/>
            <person name="Papp T."/>
            <person name="Martin F.M."/>
            <person name="Miettinen O."/>
            <person name="Hibbett D.S."/>
            <person name="Nagy L.G."/>
        </authorList>
    </citation>
    <scope>NUCLEOTIDE SEQUENCE [LARGE SCALE GENOMIC DNA]</scope>
    <source>
        <strain evidence="3 4">CBS 166.37</strain>
    </source>
</reference>
<feature type="compositionally biased region" description="Acidic residues" evidence="1">
    <location>
        <begin position="211"/>
        <end position="234"/>
    </location>
</feature>
<evidence type="ECO:0000313" key="4">
    <source>
        <dbReference type="Proteomes" id="UP000308652"/>
    </source>
</evidence>
<feature type="transmembrane region" description="Helical" evidence="2">
    <location>
        <begin position="293"/>
        <end position="311"/>
    </location>
</feature>
<feature type="compositionally biased region" description="Low complexity" evidence="1">
    <location>
        <begin position="111"/>
        <end position="139"/>
    </location>
</feature>
<gene>
    <name evidence="3" type="ORF">BDQ12DRAFT_685918</name>
</gene>
<evidence type="ECO:0000313" key="3">
    <source>
        <dbReference type="EMBL" id="TFK36809.1"/>
    </source>
</evidence>
<feature type="compositionally biased region" description="Basic and acidic residues" evidence="1">
    <location>
        <begin position="677"/>
        <end position="692"/>
    </location>
</feature>
<keyword evidence="2" id="KW-1133">Transmembrane helix</keyword>
<feature type="region of interest" description="Disordered" evidence="1">
    <location>
        <begin position="671"/>
        <end position="692"/>
    </location>
</feature>
<feature type="transmembrane region" description="Helical" evidence="2">
    <location>
        <begin position="414"/>
        <end position="440"/>
    </location>
</feature>
<feature type="transmembrane region" description="Helical" evidence="2">
    <location>
        <begin position="373"/>
        <end position="394"/>
    </location>
</feature>
<organism evidence="3 4">
    <name type="scientific">Crucibulum laeve</name>
    <dbReference type="NCBI Taxonomy" id="68775"/>
    <lineage>
        <taxon>Eukaryota</taxon>
        <taxon>Fungi</taxon>
        <taxon>Dikarya</taxon>
        <taxon>Basidiomycota</taxon>
        <taxon>Agaricomycotina</taxon>
        <taxon>Agaricomycetes</taxon>
        <taxon>Agaricomycetidae</taxon>
        <taxon>Agaricales</taxon>
        <taxon>Agaricineae</taxon>
        <taxon>Nidulariaceae</taxon>
        <taxon>Crucibulum</taxon>
    </lineage>
</organism>